<dbReference type="GO" id="GO:0005884">
    <property type="term" value="C:actin filament"/>
    <property type="evidence" value="ECO:0007669"/>
    <property type="project" value="TreeGrafter"/>
</dbReference>
<dbReference type="PANTHER" id="PTHR46756:SF13">
    <property type="entry name" value="GROWTH ARREST-SPECIFIC PROTEIN 2"/>
    <property type="match status" value="1"/>
</dbReference>
<dbReference type="Gene3D" id="3.30.920.20">
    <property type="entry name" value="Gas2-like domain"/>
    <property type="match status" value="1"/>
</dbReference>
<keyword evidence="3" id="KW-0206">Cytoskeleton</keyword>
<evidence type="ECO:0000313" key="9">
    <source>
        <dbReference type="Proteomes" id="UP000828390"/>
    </source>
</evidence>
<dbReference type="SUPFAM" id="SSF47576">
    <property type="entry name" value="Calponin-homology domain, CH-domain"/>
    <property type="match status" value="1"/>
</dbReference>
<organism evidence="8 9">
    <name type="scientific">Dreissena polymorpha</name>
    <name type="common">Zebra mussel</name>
    <name type="synonym">Mytilus polymorpha</name>
    <dbReference type="NCBI Taxonomy" id="45954"/>
    <lineage>
        <taxon>Eukaryota</taxon>
        <taxon>Metazoa</taxon>
        <taxon>Spiralia</taxon>
        <taxon>Lophotrochozoa</taxon>
        <taxon>Mollusca</taxon>
        <taxon>Bivalvia</taxon>
        <taxon>Autobranchia</taxon>
        <taxon>Heteroconchia</taxon>
        <taxon>Euheterodonta</taxon>
        <taxon>Imparidentia</taxon>
        <taxon>Neoheterodontei</taxon>
        <taxon>Myida</taxon>
        <taxon>Dreissenoidea</taxon>
        <taxon>Dreissenidae</taxon>
        <taxon>Dreissena</taxon>
    </lineage>
</organism>
<comment type="similarity">
    <text evidence="4">Belongs to the GAS2 family.</text>
</comment>
<dbReference type="SMART" id="SM00033">
    <property type="entry name" value="CH"/>
    <property type="match status" value="1"/>
</dbReference>
<dbReference type="GO" id="GO:0008093">
    <property type="term" value="F:cytoskeletal anchor activity"/>
    <property type="evidence" value="ECO:0007669"/>
    <property type="project" value="TreeGrafter"/>
</dbReference>
<dbReference type="PROSITE" id="PS50021">
    <property type="entry name" value="CH"/>
    <property type="match status" value="1"/>
</dbReference>
<proteinExistence type="inferred from homology"/>
<dbReference type="CDD" id="cd21204">
    <property type="entry name" value="CH_GAS2-like"/>
    <property type="match status" value="1"/>
</dbReference>
<feature type="domain" description="Calponin-homology (CH)" evidence="6">
    <location>
        <begin position="5"/>
        <end position="129"/>
    </location>
</feature>
<evidence type="ECO:0000259" key="6">
    <source>
        <dbReference type="PROSITE" id="PS50021"/>
    </source>
</evidence>
<keyword evidence="9" id="KW-1185">Reference proteome</keyword>
<comment type="subcellular location">
    <subcellularLocation>
        <location evidence="1">Cytoplasm</location>
        <location evidence="1">Cytoskeleton</location>
    </subcellularLocation>
</comment>
<dbReference type="PANTHER" id="PTHR46756">
    <property type="entry name" value="TRANSGELIN"/>
    <property type="match status" value="1"/>
</dbReference>
<accession>A0A9D4CZA8</accession>
<dbReference type="InterPro" id="IPR036872">
    <property type="entry name" value="CH_dom_sf"/>
</dbReference>
<reference evidence="8" key="1">
    <citation type="journal article" date="2019" name="bioRxiv">
        <title>The Genome of the Zebra Mussel, Dreissena polymorpha: A Resource for Invasive Species Research.</title>
        <authorList>
            <person name="McCartney M.A."/>
            <person name="Auch B."/>
            <person name="Kono T."/>
            <person name="Mallez S."/>
            <person name="Zhang Y."/>
            <person name="Obille A."/>
            <person name="Becker A."/>
            <person name="Abrahante J.E."/>
            <person name="Garbe J."/>
            <person name="Badalamenti J.P."/>
            <person name="Herman A."/>
            <person name="Mangelson H."/>
            <person name="Liachko I."/>
            <person name="Sullivan S."/>
            <person name="Sone E.D."/>
            <person name="Koren S."/>
            <person name="Silverstein K.A.T."/>
            <person name="Beckman K.B."/>
            <person name="Gohl D.M."/>
        </authorList>
    </citation>
    <scope>NUCLEOTIDE SEQUENCE</scope>
    <source>
        <strain evidence="8">Duluth1</strain>
        <tissue evidence="8">Whole animal</tissue>
    </source>
</reference>
<evidence type="ECO:0000313" key="8">
    <source>
        <dbReference type="EMBL" id="KAH3734508.1"/>
    </source>
</evidence>
<dbReference type="InterPro" id="IPR003108">
    <property type="entry name" value="GAR_dom"/>
</dbReference>
<dbReference type="InterPro" id="IPR001715">
    <property type="entry name" value="CH_dom"/>
</dbReference>
<evidence type="ECO:0000256" key="1">
    <source>
        <dbReference type="ARBA" id="ARBA00004245"/>
    </source>
</evidence>
<dbReference type="PROSITE" id="PS51460">
    <property type="entry name" value="GAR"/>
    <property type="match status" value="1"/>
</dbReference>
<sequence length="285" mass="32574">MEGLGPLRDDLAEWMAKTLEIDISGENFMDVLDNGVYICDLANIIHKKAEECVKEGRSNDSIPTAHLKCRRNAKSGTWFARDNSASFIKWAKSFGMKDDCLFESEDLVAHKSERQIIVTLLELARIGYKYGLEPPGIIKIEKEIEQEEEQLPKEEEPRPVTPPPKPPVSAKSRPLNLDEEVRKMAARCRCSEHVTRIREGTYMVFGKAVIIRLLKACGKHMLLQNRHLMVRVGGGWDTLEHYLVKHNPVFAVEHRRKGSIDFLNGDDVLDNDKFLYIKAKYKSQI</sequence>
<dbReference type="SMART" id="SM00243">
    <property type="entry name" value="GAS2"/>
    <property type="match status" value="1"/>
</dbReference>
<feature type="domain" description="GAR" evidence="7">
    <location>
        <begin position="172"/>
        <end position="250"/>
    </location>
</feature>
<evidence type="ECO:0000256" key="5">
    <source>
        <dbReference type="SAM" id="MobiDB-lite"/>
    </source>
</evidence>
<feature type="region of interest" description="Disordered" evidence="5">
    <location>
        <begin position="147"/>
        <end position="174"/>
    </location>
</feature>
<name>A0A9D4CZA8_DREPO</name>
<evidence type="ECO:0000256" key="2">
    <source>
        <dbReference type="ARBA" id="ARBA00022490"/>
    </source>
</evidence>
<dbReference type="Pfam" id="PF00307">
    <property type="entry name" value="CH"/>
    <property type="match status" value="1"/>
</dbReference>
<reference evidence="8" key="2">
    <citation type="submission" date="2020-11" db="EMBL/GenBank/DDBJ databases">
        <authorList>
            <person name="McCartney M.A."/>
            <person name="Auch B."/>
            <person name="Kono T."/>
            <person name="Mallez S."/>
            <person name="Becker A."/>
            <person name="Gohl D.M."/>
            <person name="Silverstein K.A.T."/>
            <person name="Koren S."/>
            <person name="Bechman K.B."/>
            <person name="Herman A."/>
            <person name="Abrahante J.E."/>
            <person name="Garbe J."/>
        </authorList>
    </citation>
    <scope>NUCLEOTIDE SEQUENCE</scope>
    <source>
        <strain evidence="8">Duluth1</strain>
        <tissue evidence="8">Whole animal</tissue>
    </source>
</reference>
<protein>
    <recommendedName>
        <fullName evidence="10">Growth arrest-specific protein 2</fullName>
    </recommendedName>
</protein>
<evidence type="ECO:0000259" key="7">
    <source>
        <dbReference type="PROSITE" id="PS51460"/>
    </source>
</evidence>
<evidence type="ECO:0000256" key="4">
    <source>
        <dbReference type="ARBA" id="ARBA00038441"/>
    </source>
</evidence>
<dbReference type="GO" id="GO:0051764">
    <property type="term" value="P:actin crosslink formation"/>
    <property type="evidence" value="ECO:0007669"/>
    <property type="project" value="TreeGrafter"/>
</dbReference>
<dbReference type="Gene3D" id="1.10.418.10">
    <property type="entry name" value="Calponin-like domain"/>
    <property type="match status" value="1"/>
</dbReference>
<dbReference type="GO" id="GO:0008017">
    <property type="term" value="F:microtubule binding"/>
    <property type="evidence" value="ECO:0007669"/>
    <property type="project" value="InterPro"/>
</dbReference>
<gene>
    <name evidence="8" type="ORF">DPMN_040947</name>
</gene>
<dbReference type="SUPFAM" id="SSF143575">
    <property type="entry name" value="GAS2 domain-like"/>
    <property type="match status" value="1"/>
</dbReference>
<dbReference type="Proteomes" id="UP000828390">
    <property type="component" value="Unassembled WGS sequence"/>
</dbReference>
<dbReference type="InterPro" id="IPR036534">
    <property type="entry name" value="GAR_dom_sf"/>
</dbReference>
<dbReference type="EMBL" id="JAIWYP010000011">
    <property type="protein sequence ID" value="KAH3734508.1"/>
    <property type="molecule type" value="Genomic_DNA"/>
</dbReference>
<keyword evidence="2" id="KW-0963">Cytoplasm</keyword>
<dbReference type="AlphaFoldDB" id="A0A9D4CZA8"/>
<evidence type="ECO:0008006" key="10">
    <source>
        <dbReference type="Google" id="ProtNLM"/>
    </source>
</evidence>
<dbReference type="Pfam" id="PF02187">
    <property type="entry name" value="GAS2"/>
    <property type="match status" value="1"/>
</dbReference>
<evidence type="ECO:0000256" key="3">
    <source>
        <dbReference type="ARBA" id="ARBA00023212"/>
    </source>
</evidence>
<dbReference type="GO" id="GO:0051015">
    <property type="term" value="F:actin filament binding"/>
    <property type="evidence" value="ECO:0007669"/>
    <property type="project" value="TreeGrafter"/>
</dbReference>
<comment type="caution">
    <text evidence="8">The sequence shown here is derived from an EMBL/GenBank/DDBJ whole genome shotgun (WGS) entry which is preliminary data.</text>
</comment>